<dbReference type="OrthoDB" id="9810685at2"/>
<dbReference type="InterPro" id="IPR004564">
    <property type="entry name" value="OM_lipoprot_carrier_LolA-like"/>
</dbReference>
<evidence type="ECO:0000313" key="4">
    <source>
        <dbReference type="Proteomes" id="UP000030185"/>
    </source>
</evidence>
<dbReference type="RefSeq" id="WP_045457371.1">
    <property type="nucleotide sequence ID" value="NZ_BBLT01000001.1"/>
</dbReference>
<gene>
    <name evidence="3" type="ORF">MYP_266</name>
</gene>
<dbReference type="EMBL" id="BBLT01000001">
    <property type="protein sequence ID" value="GAL83040.1"/>
    <property type="molecule type" value="Genomic_DNA"/>
</dbReference>
<sequence>MRKIASLLIVLFVSLSKVSFAQYDPKAAAILDAMSSKYKSMPSFKAKFVYTLEAPNNVKETSEGEIVVKGSKFTLKIDGQEIINNGSTVWTYIKDANEVNVSNYEPDENDLNPTKIYSMYKKGYKYTFLEEKNENGKTYEVVDLIPEDRKPQIFKVRMEINKKDKTLKSWKIFEKNGNKYYYTVKEFIPDFKVEDNYFSFDVSKHKGVEVIELR</sequence>
<evidence type="ECO:0000256" key="1">
    <source>
        <dbReference type="ARBA" id="ARBA00022729"/>
    </source>
</evidence>
<dbReference type="PANTHER" id="PTHR35869">
    <property type="entry name" value="OUTER-MEMBRANE LIPOPROTEIN CARRIER PROTEIN"/>
    <property type="match status" value="1"/>
</dbReference>
<proteinExistence type="predicted"/>
<dbReference type="Pfam" id="PF16584">
    <property type="entry name" value="LolA_2"/>
    <property type="match status" value="1"/>
</dbReference>
<dbReference type="STRING" id="153721.MYP_266"/>
<dbReference type="InterPro" id="IPR029046">
    <property type="entry name" value="LolA/LolB/LppX"/>
</dbReference>
<evidence type="ECO:0000256" key="2">
    <source>
        <dbReference type="SAM" id="SignalP"/>
    </source>
</evidence>
<comment type="caution">
    <text evidence="3">The sequence shown here is derived from an EMBL/GenBank/DDBJ whole genome shotgun (WGS) entry which is preliminary data.</text>
</comment>
<keyword evidence="1 2" id="KW-0732">Signal</keyword>
<feature type="signal peptide" evidence="2">
    <location>
        <begin position="1"/>
        <end position="21"/>
    </location>
</feature>
<dbReference type="CDD" id="cd16325">
    <property type="entry name" value="LolA"/>
    <property type="match status" value="1"/>
</dbReference>
<dbReference type="Proteomes" id="UP000030185">
    <property type="component" value="Unassembled WGS sequence"/>
</dbReference>
<reference evidence="3 4" key="1">
    <citation type="submission" date="2014-09" db="EMBL/GenBank/DDBJ databases">
        <title>Sporocytophaga myxococcoides PG-01 genome sequencing.</title>
        <authorList>
            <person name="Liu L."/>
            <person name="Gao P.J."/>
            <person name="Chen G.J."/>
            <person name="Wang L.S."/>
        </authorList>
    </citation>
    <scope>NUCLEOTIDE SEQUENCE [LARGE SCALE GENOMIC DNA]</scope>
    <source>
        <strain evidence="3 4">PG-01</strain>
    </source>
</reference>
<evidence type="ECO:0000313" key="3">
    <source>
        <dbReference type="EMBL" id="GAL83040.1"/>
    </source>
</evidence>
<dbReference type="SUPFAM" id="SSF89392">
    <property type="entry name" value="Prokaryotic lipoproteins and lipoprotein localization factors"/>
    <property type="match status" value="1"/>
</dbReference>
<dbReference type="Gene3D" id="2.50.20.10">
    <property type="entry name" value="Lipoprotein localisation LolA/LolB/LppX"/>
    <property type="match status" value="1"/>
</dbReference>
<organism evidence="3 4">
    <name type="scientific">Sporocytophaga myxococcoides</name>
    <dbReference type="NCBI Taxonomy" id="153721"/>
    <lineage>
        <taxon>Bacteria</taxon>
        <taxon>Pseudomonadati</taxon>
        <taxon>Bacteroidota</taxon>
        <taxon>Cytophagia</taxon>
        <taxon>Cytophagales</taxon>
        <taxon>Cytophagaceae</taxon>
        <taxon>Sporocytophaga</taxon>
    </lineage>
</organism>
<name>A0A098L8G1_9BACT</name>
<dbReference type="PANTHER" id="PTHR35869:SF1">
    <property type="entry name" value="OUTER-MEMBRANE LIPOPROTEIN CARRIER PROTEIN"/>
    <property type="match status" value="1"/>
</dbReference>
<evidence type="ECO:0008006" key="5">
    <source>
        <dbReference type="Google" id="ProtNLM"/>
    </source>
</evidence>
<feature type="chain" id="PRO_5001944776" description="Gliding motility protein" evidence="2">
    <location>
        <begin position="22"/>
        <end position="214"/>
    </location>
</feature>
<keyword evidence="4" id="KW-1185">Reference proteome</keyword>
<dbReference type="eggNOG" id="COG2834">
    <property type="taxonomic scope" value="Bacteria"/>
</dbReference>
<protein>
    <recommendedName>
        <fullName evidence="5">Gliding motility protein</fullName>
    </recommendedName>
</protein>
<accession>A0A098L8G1</accession>
<dbReference type="AlphaFoldDB" id="A0A098L8G1"/>